<feature type="transmembrane region" description="Helical" evidence="10">
    <location>
        <begin position="124"/>
        <end position="145"/>
    </location>
</feature>
<protein>
    <submittedName>
        <fullName evidence="13">Uncharacterized protein</fullName>
    </submittedName>
</protein>
<dbReference type="PANTHER" id="PTHR24223">
    <property type="entry name" value="ATP-BINDING CASSETTE SUB-FAMILY C"/>
    <property type="match status" value="1"/>
</dbReference>
<reference evidence="13" key="1">
    <citation type="submission" date="2022-07" db="EMBL/GenBank/DDBJ databases">
        <title>Phylogenomic reconstructions and comparative analyses of Kickxellomycotina fungi.</title>
        <authorList>
            <person name="Reynolds N.K."/>
            <person name="Stajich J.E."/>
            <person name="Barry K."/>
            <person name="Grigoriev I.V."/>
            <person name="Crous P."/>
            <person name="Smith M.E."/>
        </authorList>
    </citation>
    <scope>NUCLEOTIDE SEQUENCE</scope>
    <source>
        <strain evidence="13">NBRC 105414</strain>
    </source>
</reference>
<evidence type="ECO:0000259" key="12">
    <source>
        <dbReference type="PROSITE" id="PS50929"/>
    </source>
</evidence>
<evidence type="ECO:0000256" key="6">
    <source>
        <dbReference type="ARBA" id="ARBA00022840"/>
    </source>
</evidence>
<keyword evidence="3 10" id="KW-0812">Transmembrane</keyword>
<dbReference type="Pfam" id="PF00005">
    <property type="entry name" value="ABC_tran"/>
    <property type="match status" value="2"/>
</dbReference>
<dbReference type="PANTHER" id="PTHR24223:SF356">
    <property type="entry name" value="ATP-BINDING CASSETTE TRANSPORTER ABC4"/>
    <property type="match status" value="1"/>
</dbReference>
<feature type="compositionally biased region" description="Basic and acidic residues" evidence="9">
    <location>
        <begin position="476"/>
        <end position="489"/>
    </location>
</feature>
<dbReference type="InterPro" id="IPR011527">
    <property type="entry name" value="ABC1_TM_dom"/>
</dbReference>
<dbReference type="CDD" id="cd03244">
    <property type="entry name" value="ABCC_MRP_domain2"/>
    <property type="match status" value="1"/>
</dbReference>
<feature type="transmembrane region" description="Helical" evidence="10">
    <location>
        <begin position="537"/>
        <end position="560"/>
    </location>
</feature>
<evidence type="ECO:0000313" key="14">
    <source>
        <dbReference type="Proteomes" id="UP001140217"/>
    </source>
</evidence>
<evidence type="ECO:0000256" key="7">
    <source>
        <dbReference type="ARBA" id="ARBA00022989"/>
    </source>
</evidence>
<keyword evidence="5" id="KW-0547">Nucleotide-binding</keyword>
<evidence type="ECO:0000256" key="4">
    <source>
        <dbReference type="ARBA" id="ARBA00022737"/>
    </source>
</evidence>
<gene>
    <name evidence="13" type="ORF">H4R18_001225</name>
</gene>
<keyword evidence="14" id="KW-1185">Reference proteome</keyword>
<evidence type="ECO:0000256" key="3">
    <source>
        <dbReference type="ARBA" id="ARBA00022692"/>
    </source>
</evidence>
<keyword evidence="2" id="KW-0813">Transport</keyword>
<dbReference type="EMBL" id="JANBUL010000030">
    <property type="protein sequence ID" value="KAJ2784237.1"/>
    <property type="molecule type" value="Genomic_DNA"/>
</dbReference>
<feature type="transmembrane region" description="Helical" evidence="10">
    <location>
        <begin position="1254"/>
        <end position="1277"/>
    </location>
</feature>
<feature type="compositionally biased region" description="Polar residues" evidence="9">
    <location>
        <begin position="767"/>
        <end position="787"/>
    </location>
</feature>
<dbReference type="PROSITE" id="PS50929">
    <property type="entry name" value="ABC_TM1F"/>
    <property type="match status" value="2"/>
</dbReference>
<dbReference type="InterPro" id="IPR050173">
    <property type="entry name" value="ABC_transporter_C-like"/>
</dbReference>
<dbReference type="InterPro" id="IPR017871">
    <property type="entry name" value="ABC_transporter-like_CS"/>
</dbReference>
<dbReference type="SUPFAM" id="SSF52540">
    <property type="entry name" value="P-loop containing nucleoside triphosphate hydrolases"/>
    <property type="match status" value="2"/>
</dbReference>
<keyword evidence="6" id="KW-0067">ATP-binding</keyword>
<dbReference type="Proteomes" id="UP001140217">
    <property type="component" value="Unassembled WGS sequence"/>
</dbReference>
<dbReference type="GO" id="GO:0005524">
    <property type="term" value="F:ATP binding"/>
    <property type="evidence" value="ECO:0007669"/>
    <property type="project" value="UniProtKB-KW"/>
</dbReference>
<dbReference type="SUPFAM" id="SSF90123">
    <property type="entry name" value="ABC transporter transmembrane region"/>
    <property type="match status" value="2"/>
</dbReference>
<accession>A0A9W8LKK2</accession>
<feature type="transmembrane region" description="Helical" evidence="10">
    <location>
        <begin position="631"/>
        <end position="649"/>
    </location>
</feature>
<keyword evidence="7 10" id="KW-1133">Transmembrane helix</keyword>
<dbReference type="FunFam" id="3.40.50.300:FF:000565">
    <property type="entry name" value="ABC bile acid transporter"/>
    <property type="match status" value="1"/>
</dbReference>
<feature type="compositionally biased region" description="Low complexity" evidence="9">
    <location>
        <begin position="1584"/>
        <end position="1599"/>
    </location>
</feature>
<dbReference type="Gene3D" id="3.40.50.300">
    <property type="entry name" value="P-loop containing nucleotide triphosphate hydrolases"/>
    <property type="match status" value="2"/>
</dbReference>
<dbReference type="InterPro" id="IPR036640">
    <property type="entry name" value="ABC1_TM_sf"/>
</dbReference>
<feature type="region of interest" description="Disordered" evidence="9">
    <location>
        <begin position="463"/>
        <end position="503"/>
    </location>
</feature>
<feature type="transmembrane region" description="Helical" evidence="10">
    <location>
        <begin position="1283"/>
        <end position="1303"/>
    </location>
</feature>
<dbReference type="InterPro" id="IPR003593">
    <property type="entry name" value="AAA+_ATPase"/>
</dbReference>
<dbReference type="SMART" id="SM00382">
    <property type="entry name" value="AAA"/>
    <property type="match status" value="2"/>
</dbReference>
<feature type="region of interest" description="Disordered" evidence="9">
    <location>
        <begin position="733"/>
        <end position="812"/>
    </location>
</feature>
<feature type="region of interest" description="Disordered" evidence="9">
    <location>
        <begin position="1579"/>
        <end position="1599"/>
    </location>
</feature>
<evidence type="ECO:0000256" key="5">
    <source>
        <dbReference type="ARBA" id="ARBA00022741"/>
    </source>
</evidence>
<feature type="transmembrane region" description="Helical" evidence="10">
    <location>
        <begin position="165"/>
        <end position="183"/>
    </location>
</feature>
<dbReference type="GO" id="GO:0140359">
    <property type="term" value="F:ABC-type transporter activity"/>
    <property type="evidence" value="ECO:0007669"/>
    <property type="project" value="InterPro"/>
</dbReference>
<feature type="domain" description="ABC transmembrane type-1" evidence="12">
    <location>
        <begin position="375"/>
        <end position="683"/>
    </location>
</feature>
<evidence type="ECO:0000256" key="10">
    <source>
        <dbReference type="SAM" id="Phobius"/>
    </source>
</evidence>
<proteinExistence type="predicted"/>
<evidence type="ECO:0000256" key="2">
    <source>
        <dbReference type="ARBA" id="ARBA00022448"/>
    </source>
</evidence>
<feature type="transmembrane region" description="Helical" evidence="10">
    <location>
        <begin position="1140"/>
        <end position="1163"/>
    </location>
</feature>
<evidence type="ECO:0000256" key="8">
    <source>
        <dbReference type="ARBA" id="ARBA00023136"/>
    </source>
</evidence>
<feature type="transmembrane region" description="Helical" evidence="10">
    <location>
        <begin position="230"/>
        <end position="252"/>
    </location>
</feature>
<dbReference type="CDD" id="cd18596">
    <property type="entry name" value="ABC_6TM_VMR1_D1_like"/>
    <property type="match status" value="1"/>
</dbReference>
<feature type="transmembrane region" description="Helical" evidence="10">
    <location>
        <begin position="22"/>
        <end position="45"/>
    </location>
</feature>
<keyword evidence="4" id="KW-0677">Repeat</keyword>
<dbReference type="GO" id="GO:0016887">
    <property type="term" value="F:ATP hydrolysis activity"/>
    <property type="evidence" value="ECO:0007669"/>
    <property type="project" value="InterPro"/>
</dbReference>
<feature type="transmembrane region" description="Helical" evidence="10">
    <location>
        <begin position="195"/>
        <end position="218"/>
    </location>
</feature>
<feature type="domain" description="ABC transmembrane type-1" evidence="12">
    <location>
        <begin position="1144"/>
        <end position="1422"/>
    </location>
</feature>
<dbReference type="InterPro" id="IPR003439">
    <property type="entry name" value="ABC_transporter-like_ATP-bd"/>
</dbReference>
<keyword evidence="8 10" id="KW-0472">Membrane</keyword>
<dbReference type="GO" id="GO:0016020">
    <property type="term" value="C:membrane"/>
    <property type="evidence" value="ECO:0007669"/>
    <property type="project" value="UniProtKB-SubCell"/>
</dbReference>
<evidence type="ECO:0000256" key="1">
    <source>
        <dbReference type="ARBA" id="ARBA00004141"/>
    </source>
</evidence>
<name>A0A9W8LKK2_9FUNG</name>
<organism evidence="13 14">
    <name type="scientific">Coemansia javaensis</name>
    <dbReference type="NCBI Taxonomy" id="2761396"/>
    <lineage>
        <taxon>Eukaryota</taxon>
        <taxon>Fungi</taxon>
        <taxon>Fungi incertae sedis</taxon>
        <taxon>Zoopagomycota</taxon>
        <taxon>Kickxellomycotina</taxon>
        <taxon>Kickxellomycetes</taxon>
        <taxon>Kickxellales</taxon>
        <taxon>Kickxellaceae</taxon>
        <taxon>Coemansia</taxon>
    </lineage>
</organism>
<dbReference type="PROSITE" id="PS00211">
    <property type="entry name" value="ABC_TRANSPORTER_1"/>
    <property type="match status" value="2"/>
</dbReference>
<comment type="subcellular location">
    <subcellularLocation>
        <location evidence="1">Membrane</location>
        <topology evidence="1">Multi-pass membrane protein</topology>
    </subcellularLocation>
</comment>
<dbReference type="CDD" id="cd03250">
    <property type="entry name" value="ABCC_MRP_domain1"/>
    <property type="match status" value="1"/>
</dbReference>
<dbReference type="FunFam" id="1.20.1560.10:FF:000013">
    <property type="entry name" value="ABC transporter C family member 2"/>
    <property type="match status" value="1"/>
</dbReference>
<evidence type="ECO:0000259" key="11">
    <source>
        <dbReference type="PROSITE" id="PS50893"/>
    </source>
</evidence>
<evidence type="ECO:0000313" key="13">
    <source>
        <dbReference type="EMBL" id="KAJ2784237.1"/>
    </source>
</evidence>
<feature type="compositionally biased region" description="Low complexity" evidence="9">
    <location>
        <begin position="747"/>
        <end position="766"/>
    </location>
</feature>
<dbReference type="OrthoDB" id="6500128at2759"/>
<dbReference type="Pfam" id="PF00664">
    <property type="entry name" value="ABC_membrane"/>
    <property type="match status" value="2"/>
</dbReference>
<evidence type="ECO:0000256" key="9">
    <source>
        <dbReference type="SAM" id="MobiDB-lite"/>
    </source>
</evidence>
<dbReference type="Gene3D" id="1.20.1560.10">
    <property type="entry name" value="ABC transporter type 1, transmembrane domain"/>
    <property type="match status" value="2"/>
</dbReference>
<feature type="domain" description="ABC transporter" evidence="11">
    <location>
        <begin position="796"/>
        <end position="1052"/>
    </location>
</feature>
<feature type="transmembrane region" description="Helical" evidence="10">
    <location>
        <begin position="661"/>
        <end position="685"/>
    </location>
</feature>
<sequence>MADAPTGADDTTAGSAPAATGIAGAIGAIAAARAALLGAAAVAFCGAARAAARLSCGGGSGGGDCARLGVAWPAANLALAAALASGAAVRLLRPAAVPDRGPITSDRGRISGGRLVLHDNRRRVGAWAWACAAAAAGASAAPFAVARWCHSDVAEHHAVFWLSRLAFWAAALAAVVCDLGAFARARDAAPPLFRWPLLGALAAQAALSVAEALVMLFAPAHAAEPVGASVHAWSAMAAAAASLAALVVPLCAQRRAFWLPREGAAGQAGAAPAAPAIPEAREYHTPLSKERPEDIPLAESPEDAHSVVGQLVFSWVTPVLRLGTRSTIKCADLYHLSPPNRPLAIWRRFAACRRPGMSLLWALWWTFSPQLVAQAALAVLNALLEYSQPFFLQRILRSIRLYAHDPAGAASKRMMCLDAAGLLASSLLHSMSSNRVLWIGRIVSLRVQSLLVAELSSKALQRRSRGTTDGSEDEAKDGSKDGSKDSSKDADDEPDKTAGSDGRVANMLTSDLENLGYISSYLDALYRTPIAFCVGTWYLYSMLGVSALIGLALTAVYYPLTKLMMKYLVRLQRRLCTLDDERVTMVTEVFQGIRAVKLFGWQSRFIAKVRAKRNEEIGAWWRLTLLQLPVMFVRSITTSLILVAVLAIYSLGFGHPLTADIVFPTMTVFTMVSATFNNIPGLFQWMSSCYVSLKRIESFMEKSRLQPLAERVAPGSSPLDVGFEGATFVWSAASSPPEGPAPKLPGQAASSDQRAAHSRASSQASDGTSGMSGQTPLLGTNRASASYGSIAPQRLAGDDDDSSTGGPATPVTPEQFALRDISLRFPAGQLSVVAGPTGAGKSSLLAALIGELTLVQGHVILPTADALDLDGAEHREIIELAGQGTVMTDVAYVAQEAWLRNATIRDNILFGERYDCERYEETLRMCALKPDLRVLAAGDQTEIGERGITLSGGQKQRVALARAVYSSRRILLIDDCLSAVDAHTGKHILHECLASASPLMRGRTRVLVTHHISACLPHCAFVAVLGAGRVVLSGAPADLQRARAGRSLADVLSLEHSPEPPQPEDSSADPCLDEAGDCSSAGVADPKPEDAYNAERQLRRAELGPDAAAAEGLLVDDEEREEGYVRPEVWLQYMRMCGGWWFWATVAGFVVMTRLSNIAQSYWVRIWMSAASAPGGSARGIAFWLAGYSLLEMASSVIYMAAWLVELVGSIRAARAYHERLFERVVNAVPRFFDKTPIGRVISRFSRDMRTIDGTIIGLVVSLGMQLVQVASVFVIISSVVPPFVVIALAMTAAYAMLAIYYLNATRELKRLDSISMSPLLSLFSELITGVESIRAFGAQNQYTKEAMNRVNVHNRPYYLMWGANRWLCTRIEFSGCVVSFSTAVLIILGLDSIDAGLAGFVLMYAMSFSDYMLWFIRNYSDCEISMNSVERVNQYLVLDQEAPAQAPPGAAPPPGWPASGRVEVRDLTVEYVPGAPVLRGVSFSVAHGERIGVVGRTGAGKSTLSLALLRFIEAAQGSIVVDGVDVARIGLEDLRRNVTIIPQDPVLFNGTIRFNLDPFDEYPDALLWDALTRTCLAQPQQPADDGGSSSSVSSSSKAAAADAAGPTMSSVFASLDAEIKENGKNLSLGQRQLVALARALVRRSRLIIMDEATASVDFDTDARIQRTIRGSEFGDSTLFCIAHRLRTVIDYDRVLVLDKGAVVEFDTPHALLRNRDGVFRSMCEKTGELGRLAAAAQASHDAAQAPAATTS</sequence>
<feature type="domain" description="ABC transporter" evidence="11">
    <location>
        <begin position="1463"/>
        <end position="1725"/>
    </location>
</feature>
<dbReference type="InterPro" id="IPR027417">
    <property type="entry name" value="P-loop_NTPase"/>
</dbReference>
<comment type="caution">
    <text evidence="13">The sequence shown here is derived from an EMBL/GenBank/DDBJ whole genome shotgun (WGS) entry which is preliminary data.</text>
</comment>
<dbReference type="PROSITE" id="PS50893">
    <property type="entry name" value="ABC_TRANSPORTER_2"/>
    <property type="match status" value="2"/>
</dbReference>
<dbReference type="CDD" id="cd18604">
    <property type="entry name" value="ABC_6TM_VMR1_D2_like"/>
    <property type="match status" value="1"/>
</dbReference>